<dbReference type="InterPro" id="IPR009078">
    <property type="entry name" value="Ferritin-like_SF"/>
</dbReference>
<dbReference type="Pfam" id="PF04945">
    <property type="entry name" value="YHS"/>
    <property type="match status" value="1"/>
</dbReference>
<dbReference type="GO" id="GO:0016491">
    <property type="term" value="F:oxidoreductase activity"/>
    <property type="evidence" value="ECO:0007669"/>
    <property type="project" value="InterPro"/>
</dbReference>
<dbReference type="PANTHER" id="PTHR30388">
    <property type="entry name" value="ALDEHYDE OXIDOREDUCTASE MOLYBDENUM COFACTOR ASSEMBLY PROTEIN"/>
    <property type="match status" value="1"/>
</dbReference>
<evidence type="ECO:0000313" key="4">
    <source>
        <dbReference type="Proteomes" id="UP001185331"/>
    </source>
</evidence>
<dbReference type="InterPro" id="IPR003777">
    <property type="entry name" value="XdhC_CoxI"/>
</dbReference>
<dbReference type="SUPFAM" id="SSF47240">
    <property type="entry name" value="Ferritin-like"/>
    <property type="match status" value="1"/>
</dbReference>
<dbReference type="Gene3D" id="3.40.50.720">
    <property type="entry name" value="NAD(P)-binding Rossmann-like Domain"/>
    <property type="match status" value="1"/>
</dbReference>
<dbReference type="InterPro" id="IPR052698">
    <property type="entry name" value="MoCofactor_Util/Proc"/>
</dbReference>
<sequence length="376" mass="39029">MTSDPQRPTGDTEFIPDLPERLAGLAREGAAVVVATVVSRRAPVSAQVGDKALIHADGRMEGFVGGACSREIVRRQALLALQGGQARLVRIVPGAAPDAEHAFAERVTVPMNCASEGQSEVFLEPLLPPRLLVVVGRTPVARAIAAHAALMGDRVWRVLDDDEVPDEPDAVPLGALTARLSALPAAQRARVRSVVASQGHYDETALEALLRAQPNPVGLLASARRAATVRETLAMLSGFGEADLGRVRAPAGLHLGARTPHEVALSVLAELVQLDRAGQVAAPLPVPAAPEAEPTTPPPTAGSTPPAAPTGLAAQVMGLTELPVLTGGTAVDLVCGMTVTLPAKHTADHAGVTYAFCCPHCKARFLKDPTQYLTPG</sequence>
<protein>
    <submittedName>
        <fullName evidence="3">Xanthine dehydrogenase accessory factor</fullName>
    </submittedName>
</protein>
<feature type="region of interest" description="Disordered" evidence="1">
    <location>
        <begin position="286"/>
        <end position="310"/>
    </location>
</feature>
<dbReference type="EMBL" id="JAVDQK010000016">
    <property type="protein sequence ID" value="MDR6220734.1"/>
    <property type="molecule type" value="Genomic_DNA"/>
</dbReference>
<feature type="domain" description="TRASH" evidence="2">
    <location>
        <begin position="332"/>
        <end position="369"/>
    </location>
</feature>
<dbReference type="Gene3D" id="1.10.620.20">
    <property type="entry name" value="Ribonucleotide Reductase, subunit A"/>
    <property type="match status" value="1"/>
</dbReference>
<dbReference type="InterPro" id="IPR012348">
    <property type="entry name" value="RNR-like"/>
</dbReference>
<accession>A0AAE3XHU0</accession>
<evidence type="ECO:0000313" key="3">
    <source>
        <dbReference type="EMBL" id="MDR6220734.1"/>
    </source>
</evidence>
<dbReference type="InterPro" id="IPR011017">
    <property type="entry name" value="TRASH_dom"/>
</dbReference>
<reference evidence="3" key="1">
    <citation type="submission" date="2023-07" db="EMBL/GenBank/DDBJ databases">
        <title>Sorghum-associated microbial communities from plants grown in Nebraska, USA.</title>
        <authorList>
            <person name="Schachtman D."/>
        </authorList>
    </citation>
    <scope>NUCLEOTIDE SEQUENCE</scope>
    <source>
        <strain evidence="3">BE330</strain>
    </source>
</reference>
<dbReference type="RefSeq" id="WP_309857893.1">
    <property type="nucleotide sequence ID" value="NZ_JAVDQJ010000015.1"/>
</dbReference>
<evidence type="ECO:0000259" key="2">
    <source>
        <dbReference type="SMART" id="SM00746"/>
    </source>
</evidence>
<dbReference type="SMART" id="SM00746">
    <property type="entry name" value="TRASH"/>
    <property type="match status" value="1"/>
</dbReference>
<dbReference type="Pfam" id="PF02625">
    <property type="entry name" value="XdhC_CoxI"/>
    <property type="match status" value="1"/>
</dbReference>
<comment type="caution">
    <text evidence="3">The sequence shown here is derived from an EMBL/GenBank/DDBJ whole genome shotgun (WGS) entry which is preliminary data.</text>
</comment>
<dbReference type="InterPro" id="IPR027051">
    <property type="entry name" value="XdhC_Rossmann_dom"/>
</dbReference>
<dbReference type="Proteomes" id="UP001185331">
    <property type="component" value="Unassembled WGS sequence"/>
</dbReference>
<proteinExistence type="predicted"/>
<feature type="compositionally biased region" description="Low complexity" evidence="1">
    <location>
        <begin position="301"/>
        <end position="310"/>
    </location>
</feature>
<name>A0AAE3XHU0_9DEIO</name>
<gene>
    <name evidence="3" type="ORF">J2Y00_004361</name>
</gene>
<dbReference type="AlphaFoldDB" id="A0AAE3XHU0"/>
<dbReference type="Pfam" id="PF13478">
    <property type="entry name" value="XdhC_C"/>
    <property type="match status" value="1"/>
</dbReference>
<dbReference type="PANTHER" id="PTHR30388:SF4">
    <property type="entry name" value="MOLYBDENUM COFACTOR INSERTION CHAPERONE PAOD"/>
    <property type="match status" value="1"/>
</dbReference>
<dbReference type="InterPro" id="IPR007029">
    <property type="entry name" value="YHS_dom"/>
</dbReference>
<organism evidence="3 4">
    <name type="scientific">Deinococcus soli</name>
    <name type="common">ex Cha et al. 2016</name>
    <dbReference type="NCBI Taxonomy" id="1309411"/>
    <lineage>
        <taxon>Bacteria</taxon>
        <taxon>Thermotogati</taxon>
        <taxon>Deinococcota</taxon>
        <taxon>Deinococci</taxon>
        <taxon>Deinococcales</taxon>
        <taxon>Deinococcaceae</taxon>
        <taxon>Deinococcus</taxon>
    </lineage>
</organism>
<evidence type="ECO:0000256" key="1">
    <source>
        <dbReference type="SAM" id="MobiDB-lite"/>
    </source>
</evidence>